<dbReference type="GO" id="GO:0020037">
    <property type="term" value="F:heme binding"/>
    <property type="evidence" value="ECO:0007669"/>
    <property type="project" value="TreeGrafter"/>
</dbReference>
<evidence type="ECO:0000256" key="10">
    <source>
        <dbReference type="ARBA" id="ARBA00023004"/>
    </source>
</evidence>
<evidence type="ECO:0000256" key="4">
    <source>
        <dbReference type="ARBA" id="ARBA00022475"/>
    </source>
</evidence>
<feature type="non-terminal residue" evidence="13">
    <location>
        <position position="1"/>
    </location>
</feature>
<evidence type="ECO:0000256" key="2">
    <source>
        <dbReference type="ARBA" id="ARBA00009819"/>
    </source>
</evidence>
<proteinExistence type="inferred from homology"/>
<evidence type="ECO:0000256" key="6">
    <source>
        <dbReference type="ARBA" id="ARBA00022692"/>
    </source>
</evidence>
<dbReference type="EC" id="1.10.3.-" evidence="13"/>
<dbReference type="Proteomes" id="UP000308444">
    <property type="component" value="Unassembled WGS sequence"/>
</dbReference>
<keyword evidence="5" id="KW-0349">Heme</keyword>
<protein>
    <submittedName>
        <fullName evidence="13">Cytochrome ubiquinol oxidase subunit I</fullName>
        <ecNumber evidence="13">1.10.3.-</ecNumber>
    </submittedName>
</protein>
<dbReference type="GO" id="GO:0005886">
    <property type="term" value="C:plasma membrane"/>
    <property type="evidence" value="ECO:0007669"/>
    <property type="project" value="UniProtKB-SubCell"/>
</dbReference>
<evidence type="ECO:0000256" key="9">
    <source>
        <dbReference type="ARBA" id="ARBA00022989"/>
    </source>
</evidence>
<keyword evidence="8" id="KW-0249">Electron transport</keyword>
<comment type="caution">
    <text evidence="13">The sequence shown here is derived from an EMBL/GenBank/DDBJ whole genome shotgun (WGS) entry which is preliminary data.</text>
</comment>
<dbReference type="GO" id="GO:0019646">
    <property type="term" value="P:aerobic electron transport chain"/>
    <property type="evidence" value="ECO:0007669"/>
    <property type="project" value="InterPro"/>
</dbReference>
<dbReference type="Pfam" id="PF01654">
    <property type="entry name" value="Cyt_bd_oxida_I"/>
    <property type="match status" value="1"/>
</dbReference>
<evidence type="ECO:0000256" key="7">
    <source>
        <dbReference type="ARBA" id="ARBA00022723"/>
    </source>
</evidence>
<feature type="transmembrane region" description="Helical" evidence="12">
    <location>
        <begin position="107"/>
        <end position="129"/>
    </location>
</feature>
<feature type="non-terminal residue" evidence="13">
    <location>
        <position position="165"/>
    </location>
</feature>
<evidence type="ECO:0000256" key="12">
    <source>
        <dbReference type="SAM" id="Phobius"/>
    </source>
</evidence>
<feature type="transmembrane region" description="Helical" evidence="12">
    <location>
        <begin position="74"/>
        <end position="95"/>
    </location>
</feature>
<evidence type="ECO:0000313" key="14">
    <source>
        <dbReference type="Proteomes" id="UP000308444"/>
    </source>
</evidence>
<keyword evidence="10" id="KW-0408">Iron</keyword>
<comment type="subcellular location">
    <subcellularLocation>
        <location evidence="1">Cell membrane</location>
        <topology evidence="1">Multi-pass membrane protein</topology>
    </subcellularLocation>
</comment>
<organism evidence="13 14">
    <name type="scientific">Bacillus cereus</name>
    <dbReference type="NCBI Taxonomy" id="1396"/>
    <lineage>
        <taxon>Bacteria</taxon>
        <taxon>Bacillati</taxon>
        <taxon>Bacillota</taxon>
        <taxon>Bacilli</taxon>
        <taxon>Bacillales</taxon>
        <taxon>Bacillaceae</taxon>
        <taxon>Bacillus</taxon>
        <taxon>Bacillus cereus group</taxon>
    </lineage>
</organism>
<dbReference type="PANTHER" id="PTHR30365:SF15">
    <property type="entry name" value="CYTOCHROME BD UBIQUINOL OXIDASE SUBUNIT 1"/>
    <property type="match status" value="1"/>
</dbReference>
<evidence type="ECO:0000256" key="5">
    <source>
        <dbReference type="ARBA" id="ARBA00022617"/>
    </source>
</evidence>
<dbReference type="PANTHER" id="PTHR30365">
    <property type="entry name" value="CYTOCHROME D UBIQUINOL OXIDASE"/>
    <property type="match status" value="1"/>
</dbReference>
<name>A0A9X9A2F1_BACCE</name>
<dbReference type="GO" id="GO:0016682">
    <property type="term" value="F:oxidoreductase activity, acting on diphenols and related substances as donors, oxygen as acceptor"/>
    <property type="evidence" value="ECO:0007669"/>
    <property type="project" value="TreeGrafter"/>
</dbReference>
<reference evidence="13 14" key="1">
    <citation type="journal article" date="2019" name="Environ. Microbiol.">
        <title>An active ?-lactamase is a part of an orchestrated cell wall stress resistance network of Bacillus subtilis and related rhizosphere species.</title>
        <authorList>
            <person name="Bucher T."/>
            <person name="Keren-Paz A."/>
            <person name="Hausser J."/>
            <person name="Olender T."/>
            <person name="Cytryn E."/>
            <person name="Kolodkin-Gal I."/>
        </authorList>
    </citation>
    <scope>NUCLEOTIDE SEQUENCE [LARGE SCALE GENOMIC DNA]</scope>
    <source>
        <strain evidence="13 14">I32</strain>
    </source>
</reference>
<evidence type="ECO:0000313" key="13">
    <source>
        <dbReference type="EMBL" id="TKI89299.1"/>
    </source>
</evidence>
<keyword evidence="4" id="KW-1003">Cell membrane</keyword>
<keyword evidence="11 12" id="KW-0472">Membrane</keyword>
<dbReference type="GO" id="GO:0009055">
    <property type="term" value="F:electron transfer activity"/>
    <property type="evidence" value="ECO:0007669"/>
    <property type="project" value="InterPro"/>
</dbReference>
<sequence length="165" mass="19080">LWNTSEDPAPFTVFSKIDTEKKENSFEIQIPYMLSLLSYDKFSGQVEGMNQIQKQYEEKYGPGDYIPPVHTMFWSFRAMVMSGTFMLLLGAYGWFLSRKDRLAEKTWYLKLMVYAISLPFIGNTVGWIMTEMGRQPWVVFGVMKTEDAVSPNVTFGEVLFSLISF</sequence>
<comment type="similarity">
    <text evidence="2">Belongs to the cytochrome ubiquinol oxidase subunit 1 family.</text>
</comment>
<dbReference type="AlphaFoldDB" id="A0A9X9A2F1"/>
<evidence type="ECO:0000256" key="1">
    <source>
        <dbReference type="ARBA" id="ARBA00004651"/>
    </source>
</evidence>
<evidence type="ECO:0000256" key="11">
    <source>
        <dbReference type="ARBA" id="ARBA00023136"/>
    </source>
</evidence>
<accession>A0A9X9A2F1</accession>
<keyword evidence="13" id="KW-0560">Oxidoreductase</keyword>
<dbReference type="InterPro" id="IPR002585">
    <property type="entry name" value="Cyt-d_ubiquinol_oxidase_su_1"/>
</dbReference>
<evidence type="ECO:0000256" key="8">
    <source>
        <dbReference type="ARBA" id="ARBA00022982"/>
    </source>
</evidence>
<keyword evidence="7" id="KW-0479">Metal-binding</keyword>
<evidence type="ECO:0000256" key="3">
    <source>
        <dbReference type="ARBA" id="ARBA00022448"/>
    </source>
</evidence>
<dbReference type="GO" id="GO:0070069">
    <property type="term" value="C:cytochrome complex"/>
    <property type="evidence" value="ECO:0007669"/>
    <property type="project" value="InterPro"/>
</dbReference>
<dbReference type="EMBL" id="SZOH01003751">
    <property type="protein sequence ID" value="TKI89299.1"/>
    <property type="molecule type" value="Genomic_DNA"/>
</dbReference>
<keyword evidence="6 12" id="KW-0812">Transmembrane</keyword>
<dbReference type="GO" id="GO:0046872">
    <property type="term" value="F:metal ion binding"/>
    <property type="evidence" value="ECO:0007669"/>
    <property type="project" value="UniProtKB-KW"/>
</dbReference>
<keyword evidence="3" id="KW-0813">Transport</keyword>
<gene>
    <name evidence="13" type="primary">cydA</name>
    <name evidence="13" type="ORF">FC695_36245</name>
</gene>
<keyword evidence="9 12" id="KW-1133">Transmembrane helix</keyword>